<dbReference type="HOGENOM" id="CLU_033139_7_0_10"/>
<evidence type="ECO:0000313" key="7">
    <source>
        <dbReference type="Proteomes" id="UP000006051"/>
    </source>
</evidence>
<gene>
    <name evidence="6" type="ordered locus">Ornrh_0373</name>
</gene>
<dbReference type="Pfam" id="PF00589">
    <property type="entry name" value="Phage_integrase"/>
    <property type="match status" value="1"/>
</dbReference>
<evidence type="ECO:0000313" key="6">
    <source>
        <dbReference type="EMBL" id="AFL96581.1"/>
    </source>
</evidence>
<dbReference type="InterPro" id="IPR050090">
    <property type="entry name" value="Tyrosine_recombinase_XerCD"/>
</dbReference>
<dbReference type="GO" id="GO:0015074">
    <property type="term" value="P:DNA integration"/>
    <property type="evidence" value="ECO:0007669"/>
    <property type="project" value="InterPro"/>
</dbReference>
<sequence>MFYRTAHRTKLKIVIYLYRSKVTSMPTVKYLVRGKANPSKINIRFLSENNADYRISTPLVINPDYFSNKTGKVRKVAQYAERETMQSQLNALSDYVIKRYNQDIKKGLVNGSGWLRNVLDEYFNTPAKNDLNFLHNYAVYYSEKLKIKRNDKTGEIGTARGTLLKYITIAKKINAFDKYKRKKHLLTDVNNKYRNAFLNYLLEVENLGRNTAGRYIKFLKTVCLDAQKEGYTVSPELAQIKGFTVKVDKIYLSFDELERIEQTPVKLKHLEDAKDWLIIGCYVGQRVGDLLSLTEQNITNNGNLEFIEITQQKTKKRVSILVHPKVKEILNKRGGKFPKRPAVNLESAKTIFNRQIKTVCKIAGLTEKINGAKVNPDTNRKENGIFEKWELITSHICRRSFASNYYGEMPTALIMNITGHSTEKEFLNYIGKTNIDYAEQMAKYWNMESQKQNIKEGKQNPFHKISKAI</sequence>
<organism evidence="6 7">
    <name type="scientific">Ornithobacterium rhinotracheale (strain ATCC 51463 / DSM 15997 / CCUG 23171 / CIP 104009 / LMG 9086)</name>
    <dbReference type="NCBI Taxonomy" id="867902"/>
    <lineage>
        <taxon>Bacteria</taxon>
        <taxon>Pseudomonadati</taxon>
        <taxon>Bacteroidota</taxon>
        <taxon>Flavobacteriia</taxon>
        <taxon>Flavobacteriales</taxon>
        <taxon>Weeksellaceae</taxon>
        <taxon>Ornithobacterium</taxon>
    </lineage>
</organism>
<dbReference type="Gene3D" id="1.10.150.130">
    <property type="match status" value="1"/>
</dbReference>
<dbReference type="SUPFAM" id="SSF56349">
    <property type="entry name" value="DNA breaking-rejoining enzymes"/>
    <property type="match status" value="1"/>
</dbReference>
<dbReference type="Proteomes" id="UP000006051">
    <property type="component" value="Chromosome"/>
</dbReference>
<dbReference type="PANTHER" id="PTHR30349:SF64">
    <property type="entry name" value="PROPHAGE INTEGRASE INTD-RELATED"/>
    <property type="match status" value="1"/>
</dbReference>
<keyword evidence="3" id="KW-0233">DNA recombination</keyword>
<evidence type="ECO:0000256" key="1">
    <source>
        <dbReference type="ARBA" id="ARBA00008857"/>
    </source>
</evidence>
<accession>I3ZXZ7</accession>
<dbReference type="PANTHER" id="PTHR30349">
    <property type="entry name" value="PHAGE INTEGRASE-RELATED"/>
    <property type="match status" value="1"/>
</dbReference>
<dbReference type="GO" id="GO:0006310">
    <property type="term" value="P:DNA recombination"/>
    <property type="evidence" value="ECO:0007669"/>
    <property type="project" value="UniProtKB-KW"/>
</dbReference>
<dbReference type="InterPro" id="IPR010998">
    <property type="entry name" value="Integrase_recombinase_N"/>
</dbReference>
<protein>
    <submittedName>
        <fullName evidence="6">Integrase</fullName>
    </submittedName>
</protein>
<name>I3ZXZ7_ORNRL</name>
<evidence type="ECO:0000259" key="4">
    <source>
        <dbReference type="Pfam" id="PF00589"/>
    </source>
</evidence>
<keyword evidence="7" id="KW-1185">Reference proteome</keyword>
<reference evidence="6 7" key="1">
    <citation type="submission" date="2012-06" db="EMBL/GenBank/DDBJ databases">
        <title>The complete genome of Ornithobacterium rhinotracheale DSM 15997.</title>
        <authorList>
            <consortium name="US DOE Joint Genome Institute (JGI-PGF)"/>
            <person name="Lucas S."/>
            <person name="Copeland A."/>
            <person name="Lapidus A."/>
            <person name="Goodwin L."/>
            <person name="Pitluck S."/>
            <person name="Peters L."/>
            <person name="Mikhailova N."/>
            <person name="Teshima H."/>
            <person name="Kyrpides N."/>
            <person name="Mavromatis K."/>
            <person name="Pagani I."/>
            <person name="Ivanova N."/>
            <person name="Ovchinnikova G."/>
            <person name="Zeytun A."/>
            <person name="Detter J.C."/>
            <person name="Han C."/>
            <person name="Land M."/>
            <person name="Hauser L."/>
            <person name="Markowitz V."/>
            <person name="Cheng J.-F."/>
            <person name="Hugenholtz P."/>
            <person name="Woyke T."/>
            <person name="Wu D."/>
            <person name="Lang E."/>
            <person name="Kopitz M."/>
            <person name="Brambilla E."/>
            <person name="Klenk H.-P."/>
            <person name="Eisen J.A."/>
        </authorList>
    </citation>
    <scope>NUCLEOTIDE SEQUENCE [LARGE SCALE GENOMIC DNA]</scope>
    <source>
        <strain evidence="7">ATCC 51463 / DSM 15997 / CCUG 23171 / LMG 9086</strain>
    </source>
</reference>
<dbReference type="EMBL" id="CP003283">
    <property type="protein sequence ID" value="AFL96581.1"/>
    <property type="molecule type" value="Genomic_DNA"/>
</dbReference>
<keyword evidence="2" id="KW-0238">DNA-binding</keyword>
<dbReference type="AlphaFoldDB" id="I3ZXZ7"/>
<dbReference type="KEGG" id="orh:Ornrh_0373"/>
<dbReference type="PATRIC" id="fig|867902.3.peg.368"/>
<dbReference type="eggNOG" id="COG0582">
    <property type="taxonomic scope" value="Bacteria"/>
</dbReference>
<dbReference type="InterPro" id="IPR002104">
    <property type="entry name" value="Integrase_catalytic"/>
</dbReference>
<dbReference type="InterPro" id="IPR013762">
    <property type="entry name" value="Integrase-like_cat_sf"/>
</dbReference>
<feature type="domain" description="Tyr recombinase" evidence="4">
    <location>
        <begin position="253"/>
        <end position="430"/>
    </location>
</feature>
<evidence type="ECO:0000256" key="3">
    <source>
        <dbReference type="ARBA" id="ARBA00023172"/>
    </source>
</evidence>
<dbReference type="Gene3D" id="1.10.443.10">
    <property type="entry name" value="Intergrase catalytic core"/>
    <property type="match status" value="1"/>
</dbReference>
<comment type="similarity">
    <text evidence="1">Belongs to the 'phage' integrase family.</text>
</comment>
<dbReference type="InterPro" id="IPR025269">
    <property type="entry name" value="SAM-like_dom"/>
</dbReference>
<dbReference type="Pfam" id="PF13102">
    <property type="entry name" value="Phage_int_SAM_5"/>
    <property type="match status" value="1"/>
</dbReference>
<evidence type="ECO:0000259" key="5">
    <source>
        <dbReference type="Pfam" id="PF13102"/>
    </source>
</evidence>
<proteinExistence type="inferred from homology"/>
<evidence type="ECO:0000256" key="2">
    <source>
        <dbReference type="ARBA" id="ARBA00023125"/>
    </source>
</evidence>
<feature type="domain" description="Phage integrase SAM-like" evidence="5">
    <location>
        <begin position="150"/>
        <end position="233"/>
    </location>
</feature>
<dbReference type="GO" id="GO:0003677">
    <property type="term" value="F:DNA binding"/>
    <property type="evidence" value="ECO:0007669"/>
    <property type="project" value="UniProtKB-KW"/>
</dbReference>
<dbReference type="InterPro" id="IPR011010">
    <property type="entry name" value="DNA_brk_join_enz"/>
</dbReference>